<evidence type="ECO:0000313" key="7">
    <source>
        <dbReference type="EMBL" id="CAI6231342.1"/>
    </source>
</evidence>
<dbReference type="PANTHER" id="PTHR13043:SF1">
    <property type="entry name" value="EXOCYST COMPLEX COMPONENT 2"/>
    <property type="match status" value="1"/>
</dbReference>
<comment type="caution">
    <text evidence="7">The sequence shown here is derived from an EMBL/GenBank/DDBJ whole genome shotgun (WGS) entry which is preliminary data.</text>
</comment>
<keyword evidence="8" id="KW-1185">Reference proteome</keyword>
<evidence type="ECO:0000256" key="4">
    <source>
        <dbReference type="RuleBase" id="RU365069"/>
    </source>
</evidence>
<evidence type="ECO:0000256" key="5">
    <source>
        <dbReference type="SAM" id="MobiDB-lite"/>
    </source>
</evidence>
<keyword evidence="2 4" id="KW-0813">Transport</keyword>
<gene>
    <name evidence="7" type="ORF">PDIGIT_LOCUS226</name>
</gene>
<feature type="region of interest" description="Disordered" evidence="5">
    <location>
        <begin position="22"/>
        <end position="46"/>
    </location>
</feature>
<feature type="domain" description="Exocyst complex component EXOC2/Sec5 N-terminal" evidence="6">
    <location>
        <begin position="89"/>
        <end position="1038"/>
    </location>
</feature>
<keyword evidence="4" id="KW-0653">Protein transport</keyword>
<keyword evidence="3 4" id="KW-0268">Exocytosis</keyword>
<dbReference type="PANTHER" id="PTHR13043">
    <property type="entry name" value="EXOCYST COMPLEX COMPONENT SEC5"/>
    <property type="match status" value="1"/>
</dbReference>
<evidence type="ECO:0000256" key="3">
    <source>
        <dbReference type="ARBA" id="ARBA00022483"/>
    </source>
</evidence>
<dbReference type="EMBL" id="CAOQHR010000001">
    <property type="protein sequence ID" value="CAI6231342.1"/>
    <property type="molecule type" value="Genomic_DNA"/>
</dbReference>
<evidence type="ECO:0000256" key="2">
    <source>
        <dbReference type="ARBA" id="ARBA00022448"/>
    </source>
</evidence>
<organism evidence="7 8">
    <name type="scientific">Periconia digitata</name>
    <dbReference type="NCBI Taxonomy" id="1303443"/>
    <lineage>
        <taxon>Eukaryota</taxon>
        <taxon>Fungi</taxon>
        <taxon>Dikarya</taxon>
        <taxon>Ascomycota</taxon>
        <taxon>Pezizomycotina</taxon>
        <taxon>Dothideomycetes</taxon>
        <taxon>Pleosporomycetidae</taxon>
        <taxon>Pleosporales</taxon>
        <taxon>Massarineae</taxon>
        <taxon>Periconiaceae</taxon>
        <taxon>Periconia</taxon>
    </lineage>
</organism>
<evidence type="ECO:0000313" key="8">
    <source>
        <dbReference type="Proteomes" id="UP001152607"/>
    </source>
</evidence>
<reference evidence="7" key="1">
    <citation type="submission" date="2023-01" db="EMBL/GenBank/DDBJ databases">
        <authorList>
            <person name="Van Ghelder C."/>
            <person name="Rancurel C."/>
        </authorList>
    </citation>
    <scope>NUCLEOTIDE SEQUENCE</scope>
    <source>
        <strain evidence="7">CNCM I-4278</strain>
    </source>
</reference>
<dbReference type="Proteomes" id="UP001152607">
    <property type="component" value="Unassembled WGS sequence"/>
</dbReference>
<dbReference type="GO" id="GO:0006887">
    <property type="term" value="P:exocytosis"/>
    <property type="evidence" value="ECO:0007669"/>
    <property type="project" value="UniProtKB-KW"/>
</dbReference>
<accession>A0A9W4U1F7</accession>
<proteinExistence type="inferred from homology"/>
<comment type="function">
    <text evidence="4">Component of the exocyst complex involved in the docking of exocytic vesicles with fusion sites on the plasma membrane.</text>
</comment>
<protein>
    <recommendedName>
        <fullName evidence="4">Exocyst complex component SEC5</fullName>
    </recommendedName>
</protein>
<dbReference type="GO" id="GO:0000145">
    <property type="term" value="C:exocyst"/>
    <property type="evidence" value="ECO:0007669"/>
    <property type="project" value="UniProtKB-UniRule"/>
</dbReference>
<dbReference type="GO" id="GO:0006893">
    <property type="term" value="P:Golgi to plasma membrane transport"/>
    <property type="evidence" value="ECO:0007669"/>
    <property type="project" value="UniProtKB-UniRule"/>
</dbReference>
<comment type="similarity">
    <text evidence="1 4">Belongs to the SEC5 family.</text>
</comment>
<dbReference type="GO" id="GO:0015031">
    <property type="term" value="P:protein transport"/>
    <property type="evidence" value="ECO:0007669"/>
    <property type="project" value="UniProtKB-KW"/>
</dbReference>
<sequence>MESMETKLLNKYNIATLYPEAWPAEKDARENESDDSDDDGPPVMSARIVSVRKSRFSVLEGSGSFSRKREGVEKTKDGVENMVQKDEGDPLGMYPSVVQVLRSRGLGVEDDIKMRNRFLLSSTTFSPALFLSQVHNSASTDSLLQGLDFLSRSIEKKSASLKVLVEANFERFVGAKATIDRVYNEMRDVGKEPEAPPSPGRKPAHSRGPSRSSFSSRQASNSLSAGVKLGEEKKKKNALVKESEYGVHGIKVPLTEVAVKAEEVWGPALGGREKEETLKSILSSVEKHRGLFEIGSAIQDGIRRKDHEVVVEEYTRARKYAEDARYIVEQANYSKTSLTDVQIHQIIVTARMWADVEHQVEAFKRDAWKRLTAMHFTKQVNPHQSSTEDTKSEQYMELISIMLELGVEDNPIWVWLLSRYEYLKSRVITTCDRNKVEIEILRRHLANSSKPGLKLLLKHLRALPTNNNVSVEPGKLDTVKVIEFWEHQYASMTALLGINGGLLGELIEYWEIVQSFVQGRAQRNLPMGFNNQSSVHHKLTSANIEDLETGMADLINVIREVLYSFFAEPPVDDISMLFSPIPPSPTSATTPRTPLSAALSPTVASKFRFDKNNVPPPSPGRGEAWEKYAFWPPNSNALSGVHYLSKLLVLIGTAANEMASFQLSTAGSVPRIDESLRQAVGGVRERCIQAVCAAWNADAENIKVLEDWSRDADRKDITTMPTRFLAVQSFLLNNLQKIMYIEASTKTNVDVIVPPSSKLLQMVRSQFVMSLYRTLSGMVECAEKGRNALGKEFEIKDDDLAVNEEEGEDGTWGKVDSTKQSTRLLLTLSNMSSFQSEIAPQLLTLFETLFSVQLTDETNRIRDVLSQLDSQLFRSYTKPHSARATATIEAGITSPNWAPSPPPGKSAADREPSPYVFSVLLDLVIVHTEVSTTSPPLTSRILRALFESTTSSLITTFQNMPPYNLSQLIQATLDVEFMAQTLASYTTEKVSQVQTDIYSVLDSRTDNAARMRLQEELGALRGVLKKLREGTRVEFACFRARKRDGDRR</sequence>
<dbReference type="Pfam" id="PF15469">
    <property type="entry name" value="Sec5"/>
    <property type="match status" value="1"/>
</dbReference>
<dbReference type="OrthoDB" id="26242at2759"/>
<dbReference type="AlphaFoldDB" id="A0A9W4U1F7"/>
<name>A0A9W4U1F7_9PLEO</name>
<evidence type="ECO:0000259" key="6">
    <source>
        <dbReference type="Pfam" id="PF15469"/>
    </source>
</evidence>
<dbReference type="InterPro" id="IPR029175">
    <property type="entry name" value="EXOC2/Sec5"/>
</dbReference>
<evidence type="ECO:0000256" key="1">
    <source>
        <dbReference type="ARBA" id="ARBA00010578"/>
    </source>
</evidence>
<feature type="region of interest" description="Disordered" evidence="5">
    <location>
        <begin position="189"/>
        <end position="228"/>
    </location>
</feature>
<feature type="compositionally biased region" description="Low complexity" evidence="5">
    <location>
        <begin position="206"/>
        <end position="224"/>
    </location>
</feature>
<comment type="subunit">
    <text evidence="4">Component of the exocyst complex.</text>
</comment>
<dbReference type="InterPro" id="IPR039481">
    <property type="entry name" value="EXOC2/Sec5_N_dom"/>
</dbReference>